<feature type="compositionally biased region" description="Gly residues" evidence="1">
    <location>
        <begin position="58"/>
        <end position="69"/>
    </location>
</feature>
<evidence type="ECO:0000313" key="2">
    <source>
        <dbReference type="EMBL" id="TFK03782.1"/>
    </source>
</evidence>
<evidence type="ECO:0000256" key="1">
    <source>
        <dbReference type="SAM" id="MobiDB-lite"/>
    </source>
</evidence>
<name>A0A4D9E772_9SAUR</name>
<reference evidence="2 3" key="1">
    <citation type="submission" date="2019-04" db="EMBL/GenBank/DDBJ databases">
        <title>Draft genome of the big-headed turtle Platysternon megacephalum.</title>
        <authorList>
            <person name="Gong S."/>
        </authorList>
    </citation>
    <scope>NUCLEOTIDE SEQUENCE [LARGE SCALE GENOMIC DNA]</scope>
    <source>
        <strain evidence="2">DO16091913</strain>
        <tissue evidence="2">Muscle</tissue>
    </source>
</reference>
<dbReference type="EMBL" id="QXTE01000152">
    <property type="protein sequence ID" value="TFK03782.1"/>
    <property type="molecule type" value="Genomic_DNA"/>
</dbReference>
<comment type="caution">
    <text evidence="2">The sequence shown here is derived from an EMBL/GenBank/DDBJ whole genome shotgun (WGS) entry which is preliminary data.</text>
</comment>
<proteinExistence type="predicted"/>
<dbReference type="Proteomes" id="UP000297703">
    <property type="component" value="Unassembled WGS sequence"/>
</dbReference>
<sequence length="125" mass="14070">MEVPQQYAWHYGSCGRALVPRQCPRCWEYGCIPLECVLREEGPKCMAVCGRSEQVVGGQEGSRGTGEGSAGEKRSQKLWRQQYNGCTQAESERAMCQQGCMGKSLDWERMGSPRKFSNIPSDWKL</sequence>
<protein>
    <submittedName>
        <fullName evidence="2">EH domain-binding protein 1</fullName>
    </submittedName>
</protein>
<evidence type="ECO:0000313" key="3">
    <source>
        <dbReference type="Proteomes" id="UP000297703"/>
    </source>
</evidence>
<feature type="region of interest" description="Disordered" evidence="1">
    <location>
        <begin position="53"/>
        <end position="76"/>
    </location>
</feature>
<accession>A0A4D9E772</accession>
<organism evidence="2 3">
    <name type="scientific">Platysternon megacephalum</name>
    <name type="common">big-headed turtle</name>
    <dbReference type="NCBI Taxonomy" id="55544"/>
    <lineage>
        <taxon>Eukaryota</taxon>
        <taxon>Metazoa</taxon>
        <taxon>Chordata</taxon>
        <taxon>Craniata</taxon>
        <taxon>Vertebrata</taxon>
        <taxon>Euteleostomi</taxon>
        <taxon>Archelosauria</taxon>
        <taxon>Testudinata</taxon>
        <taxon>Testudines</taxon>
        <taxon>Cryptodira</taxon>
        <taxon>Durocryptodira</taxon>
        <taxon>Testudinoidea</taxon>
        <taxon>Platysternidae</taxon>
        <taxon>Platysternon</taxon>
    </lineage>
</organism>
<gene>
    <name evidence="2" type="ORF">DR999_PMT13811</name>
</gene>
<dbReference type="AlphaFoldDB" id="A0A4D9E772"/>
<reference evidence="2 3" key="2">
    <citation type="submission" date="2019-04" db="EMBL/GenBank/DDBJ databases">
        <title>The genome sequence of big-headed turtle.</title>
        <authorList>
            <person name="Gong S."/>
        </authorList>
    </citation>
    <scope>NUCLEOTIDE SEQUENCE [LARGE SCALE GENOMIC DNA]</scope>
    <source>
        <strain evidence="2">DO16091913</strain>
        <tissue evidence="2">Muscle</tissue>
    </source>
</reference>
<keyword evidence="3" id="KW-1185">Reference proteome</keyword>